<dbReference type="EMBL" id="OX459948">
    <property type="protein sequence ID" value="CAI9155118.1"/>
    <property type="molecule type" value="Genomic_DNA"/>
</dbReference>
<protein>
    <submittedName>
        <fullName evidence="2">Uncharacterized protein</fullName>
    </submittedName>
</protein>
<keyword evidence="3" id="KW-1185">Reference proteome</keyword>
<organism evidence="2 3">
    <name type="scientific">Rangifer tarandus platyrhynchus</name>
    <name type="common">Svalbard reindeer</name>
    <dbReference type="NCBI Taxonomy" id="3082113"/>
    <lineage>
        <taxon>Eukaryota</taxon>
        <taxon>Metazoa</taxon>
        <taxon>Chordata</taxon>
        <taxon>Craniata</taxon>
        <taxon>Vertebrata</taxon>
        <taxon>Euteleostomi</taxon>
        <taxon>Mammalia</taxon>
        <taxon>Eutheria</taxon>
        <taxon>Laurasiatheria</taxon>
        <taxon>Artiodactyla</taxon>
        <taxon>Ruminantia</taxon>
        <taxon>Pecora</taxon>
        <taxon>Cervidae</taxon>
        <taxon>Odocoileinae</taxon>
        <taxon>Rangifer</taxon>
    </lineage>
</organism>
<proteinExistence type="predicted"/>
<name>A0ABN8Y3U0_RANTA</name>
<evidence type="ECO:0000313" key="2">
    <source>
        <dbReference type="EMBL" id="CAI9155118.1"/>
    </source>
</evidence>
<sequence>MPAWLLPMARGWALAGKFSAPSLQVKAVSDVQDPQYFTNEACVFSSEDSILPLLHLVEVYTTPEISPHDSPAGSSLRLSQGPNCLSRLGHTRLRGEPWGWRAQPGQLSSAAGSQEPSAQKVQPHPPLRANNRAWASSRSSLLWPEQRPPPQAPRAALRLQLGSPMRPGNCKSQR</sequence>
<evidence type="ECO:0000313" key="3">
    <source>
        <dbReference type="Proteomes" id="UP001176941"/>
    </source>
</evidence>
<accession>A0ABN8Y3U0</accession>
<dbReference type="Proteomes" id="UP001176941">
    <property type="component" value="Chromosome 12"/>
</dbReference>
<reference evidence="2" key="1">
    <citation type="submission" date="2023-04" db="EMBL/GenBank/DDBJ databases">
        <authorList>
            <consortium name="ELIXIR-Norway"/>
        </authorList>
    </citation>
    <scope>NUCLEOTIDE SEQUENCE [LARGE SCALE GENOMIC DNA]</scope>
</reference>
<gene>
    <name evidence="2" type="ORF">MRATA1EN1_LOCUS4080</name>
</gene>
<feature type="compositionally biased region" description="Low complexity" evidence="1">
    <location>
        <begin position="127"/>
        <end position="143"/>
    </location>
</feature>
<evidence type="ECO:0000256" key="1">
    <source>
        <dbReference type="SAM" id="MobiDB-lite"/>
    </source>
</evidence>
<feature type="compositionally biased region" description="Polar residues" evidence="1">
    <location>
        <begin position="105"/>
        <end position="120"/>
    </location>
</feature>
<feature type="region of interest" description="Disordered" evidence="1">
    <location>
        <begin position="95"/>
        <end position="174"/>
    </location>
</feature>